<feature type="domain" description="N-terminal Ras-GEF" evidence="3">
    <location>
        <begin position="59"/>
        <end position="184"/>
    </location>
</feature>
<keyword evidence="1" id="KW-0344">Guanine-nucleotide releasing factor</keyword>
<dbReference type="Gene3D" id="1.20.870.10">
    <property type="entry name" value="Son of sevenless (SoS) protein Chain: S domain 1"/>
    <property type="match status" value="1"/>
</dbReference>
<protein>
    <submittedName>
        <fullName evidence="5">Ral guanine nucleotide dissociation stimulator-like</fullName>
    </submittedName>
</protein>
<dbReference type="PANTHER" id="PTHR46793">
    <property type="entry name" value="1700018F24RIK PROTEIN-RELATED-RELATED"/>
    <property type="match status" value="1"/>
</dbReference>
<dbReference type="Pfam" id="PF00618">
    <property type="entry name" value="RasGEF_N"/>
    <property type="match status" value="1"/>
</dbReference>
<keyword evidence="4" id="KW-1185">Reference proteome</keyword>
<gene>
    <name evidence="5" type="primary">LOC132532797</name>
</gene>
<evidence type="ECO:0000313" key="5">
    <source>
        <dbReference type="RefSeq" id="XP_060027821.1"/>
    </source>
</evidence>
<evidence type="ECO:0000256" key="1">
    <source>
        <dbReference type="PROSITE-ProRule" id="PRU00135"/>
    </source>
</evidence>
<dbReference type="InterPro" id="IPR023578">
    <property type="entry name" value="Ras_GEF_dom_sf"/>
</dbReference>
<evidence type="ECO:0000256" key="2">
    <source>
        <dbReference type="SAM" id="MobiDB-lite"/>
    </source>
</evidence>
<dbReference type="PROSITE" id="PS50212">
    <property type="entry name" value="RASGEF_NTER"/>
    <property type="match status" value="1"/>
</dbReference>
<feature type="compositionally biased region" description="Low complexity" evidence="2">
    <location>
        <begin position="244"/>
        <end position="266"/>
    </location>
</feature>
<dbReference type="SUPFAM" id="SSF48366">
    <property type="entry name" value="Ras GEF"/>
    <property type="match status" value="1"/>
</dbReference>
<feature type="region of interest" description="Disordered" evidence="2">
    <location>
        <begin position="232"/>
        <end position="286"/>
    </location>
</feature>
<sequence>MSCCVPLAQGSGLRKPWRSLCRGLHSPFSHLSLQSCCLWPWARRAPEGAHSSKGSRSSTVRPERAGAMEKMVAHLVPALLCHDPSYLHTFLSSCRALASTQQVLDLLFTRFGCVLPYCEEDGGPLHQLTVAMSSLLGTWLHEHPEDFYQPPDFLCLKMVLAYVRLSMAGSTLEQGALLLLEQLEQLEATQEPEGEAGRLGAGLWAAGPGRPAPWSCSCESLQSETWGVSKAWPSAEHTSRSTKAPACSGSPARSRSSSPPCRAAEPQAPALPGAQDKSKAPPSSRL</sequence>
<dbReference type="RefSeq" id="XP_060027821.1">
    <property type="nucleotide sequence ID" value="XM_060171838.1"/>
</dbReference>
<proteinExistence type="predicted"/>
<dbReference type="GeneID" id="132532797"/>
<name>A0ABM3VU23_ERIEU</name>
<evidence type="ECO:0000259" key="3">
    <source>
        <dbReference type="PROSITE" id="PS50212"/>
    </source>
</evidence>
<dbReference type="SMART" id="SM00229">
    <property type="entry name" value="RasGEFN"/>
    <property type="match status" value="1"/>
</dbReference>
<accession>A0ABM3VU23</accession>
<organism evidence="4 5">
    <name type="scientific">Erinaceus europaeus</name>
    <name type="common">Western European hedgehog</name>
    <dbReference type="NCBI Taxonomy" id="9365"/>
    <lineage>
        <taxon>Eukaryota</taxon>
        <taxon>Metazoa</taxon>
        <taxon>Chordata</taxon>
        <taxon>Craniata</taxon>
        <taxon>Vertebrata</taxon>
        <taxon>Euteleostomi</taxon>
        <taxon>Mammalia</taxon>
        <taxon>Eutheria</taxon>
        <taxon>Laurasiatheria</taxon>
        <taxon>Eulipotyphla</taxon>
        <taxon>Erinaceidae</taxon>
        <taxon>Erinaceinae</taxon>
        <taxon>Erinaceus</taxon>
    </lineage>
</organism>
<dbReference type="Proteomes" id="UP001652624">
    <property type="component" value="Chromosome 14"/>
</dbReference>
<dbReference type="PANTHER" id="PTHR46793:SF3">
    <property type="entry name" value="RIKEN CDNA 4930596D02 GENE"/>
    <property type="match status" value="1"/>
</dbReference>
<dbReference type="InterPro" id="IPR000651">
    <property type="entry name" value="Ras-like_Gua-exchang_fac_N"/>
</dbReference>
<evidence type="ECO:0000313" key="4">
    <source>
        <dbReference type="Proteomes" id="UP001652624"/>
    </source>
</evidence>
<reference evidence="5" key="1">
    <citation type="submission" date="2025-08" db="UniProtKB">
        <authorList>
            <consortium name="RefSeq"/>
        </authorList>
    </citation>
    <scope>IDENTIFICATION</scope>
</reference>
<dbReference type="CDD" id="cd06224">
    <property type="entry name" value="REM"/>
    <property type="match status" value="1"/>
</dbReference>